<name>A0ABQ8V4M3_9AGAR</name>
<comment type="caution">
    <text evidence="2">The sequence shown here is derived from an EMBL/GenBank/DDBJ whole genome shotgun (WGS) entry which is preliminary data.</text>
</comment>
<dbReference type="Proteomes" id="UP001150217">
    <property type="component" value="Unassembled WGS sequence"/>
</dbReference>
<feature type="signal peptide" evidence="1">
    <location>
        <begin position="1"/>
        <end position="29"/>
    </location>
</feature>
<organism evidence="2 3">
    <name type="scientific">Lentinula lateritia</name>
    <dbReference type="NCBI Taxonomy" id="40482"/>
    <lineage>
        <taxon>Eukaryota</taxon>
        <taxon>Fungi</taxon>
        <taxon>Dikarya</taxon>
        <taxon>Basidiomycota</taxon>
        <taxon>Agaricomycotina</taxon>
        <taxon>Agaricomycetes</taxon>
        <taxon>Agaricomycetidae</taxon>
        <taxon>Agaricales</taxon>
        <taxon>Marasmiineae</taxon>
        <taxon>Omphalotaceae</taxon>
        <taxon>Lentinula</taxon>
    </lineage>
</organism>
<evidence type="ECO:0000313" key="3">
    <source>
        <dbReference type="Proteomes" id="UP001150217"/>
    </source>
</evidence>
<reference evidence="2" key="1">
    <citation type="submission" date="2022-08" db="EMBL/GenBank/DDBJ databases">
        <title>A Global Phylogenomic Analysis of the Shiitake Genus Lentinula.</title>
        <authorList>
            <consortium name="DOE Joint Genome Institute"/>
            <person name="Sierra-Patev S."/>
            <person name="Min B."/>
            <person name="Naranjo-Ortiz M."/>
            <person name="Looney B."/>
            <person name="Konkel Z."/>
            <person name="Slot J.C."/>
            <person name="Sakamoto Y."/>
            <person name="Steenwyk J.L."/>
            <person name="Rokas A."/>
            <person name="Carro J."/>
            <person name="Camarero S."/>
            <person name="Ferreira P."/>
            <person name="Molpeceres G."/>
            <person name="Ruiz-Duenas F.J."/>
            <person name="Serrano A."/>
            <person name="Henrissat B."/>
            <person name="Drula E."/>
            <person name="Hughes K.W."/>
            <person name="Mata J.L."/>
            <person name="Ishikawa N.K."/>
            <person name="Vargas-Isla R."/>
            <person name="Ushijima S."/>
            <person name="Smith C.A."/>
            <person name="Ahrendt S."/>
            <person name="Andreopoulos W."/>
            <person name="He G."/>
            <person name="Labutti K."/>
            <person name="Lipzen A."/>
            <person name="Ng V."/>
            <person name="Riley R."/>
            <person name="Sandor L."/>
            <person name="Barry K."/>
            <person name="Martinez A.T."/>
            <person name="Xiao Y."/>
            <person name="Gibbons J.G."/>
            <person name="Terashima K."/>
            <person name="Grigoriev I.V."/>
            <person name="Hibbett D.S."/>
        </authorList>
    </citation>
    <scope>NUCLEOTIDE SEQUENCE</scope>
    <source>
        <strain evidence="2">RHP3577 ss4</strain>
    </source>
</reference>
<dbReference type="EMBL" id="JANVFT010000082">
    <property type="protein sequence ID" value="KAJ4472739.1"/>
    <property type="molecule type" value="Genomic_DNA"/>
</dbReference>
<accession>A0ABQ8V4M3</accession>
<evidence type="ECO:0000313" key="2">
    <source>
        <dbReference type="EMBL" id="KAJ4472739.1"/>
    </source>
</evidence>
<gene>
    <name evidence="2" type="ORF">C8R41DRAFT_849610</name>
</gene>
<sequence>MHLRHFVSFTIPLTVLLFRTVHLIPGAHAVPIDSEAIVSREPSWNTPDNGGDGDVVPVPEVVVSTTNVDLHARFIHNPPLHRLRQDIIKIFCTNAKPSIALPPAANSLTTLQEDITKFVTAAKSAMGLKGLGDPKVEFTNPEKCVFVSMEAPLEYTVQVEGHTKCAERETSFCRGTMYRRAGKETIKAENNTLLYPPPPK</sequence>
<protein>
    <submittedName>
        <fullName evidence="2">Uncharacterized protein</fullName>
    </submittedName>
</protein>
<proteinExistence type="predicted"/>
<feature type="chain" id="PRO_5045089120" evidence="1">
    <location>
        <begin position="30"/>
        <end position="200"/>
    </location>
</feature>
<evidence type="ECO:0000256" key="1">
    <source>
        <dbReference type="SAM" id="SignalP"/>
    </source>
</evidence>
<keyword evidence="1" id="KW-0732">Signal</keyword>
<keyword evidence="3" id="KW-1185">Reference proteome</keyword>